<name>A0A7J7JM69_BUGNE</name>
<comment type="similarity">
    <text evidence="1">Belongs to the ephrin family.</text>
</comment>
<organism evidence="4 5">
    <name type="scientific">Bugula neritina</name>
    <name type="common">Brown bryozoan</name>
    <name type="synonym">Sertularia neritina</name>
    <dbReference type="NCBI Taxonomy" id="10212"/>
    <lineage>
        <taxon>Eukaryota</taxon>
        <taxon>Metazoa</taxon>
        <taxon>Spiralia</taxon>
        <taxon>Lophotrochozoa</taxon>
        <taxon>Bryozoa</taxon>
        <taxon>Gymnolaemata</taxon>
        <taxon>Cheilostomatida</taxon>
        <taxon>Flustrina</taxon>
        <taxon>Buguloidea</taxon>
        <taxon>Bugulidae</taxon>
        <taxon>Bugula</taxon>
    </lineage>
</organism>
<dbReference type="AlphaFoldDB" id="A0A7J7JM69"/>
<proteinExistence type="inferred from homology"/>
<dbReference type="Gene3D" id="2.60.40.420">
    <property type="entry name" value="Cupredoxins - blue copper proteins"/>
    <property type="match status" value="1"/>
</dbReference>
<dbReference type="InterPro" id="IPR008972">
    <property type="entry name" value="Cupredoxin"/>
</dbReference>
<evidence type="ECO:0000256" key="2">
    <source>
        <dbReference type="SAM" id="MobiDB-lite"/>
    </source>
</evidence>
<gene>
    <name evidence="4" type="ORF">EB796_014986</name>
</gene>
<accession>A0A7J7JM69</accession>
<reference evidence="4" key="1">
    <citation type="submission" date="2020-06" db="EMBL/GenBank/DDBJ databases">
        <title>Draft genome of Bugula neritina, a colonial animal packing powerful symbionts and potential medicines.</title>
        <authorList>
            <person name="Rayko M."/>
        </authorList>
    </citation>
    <scope>NUCLEOTIDE SEQUENCE [LARGE SCALE GENOMIC DNA]</scope>
    <source>
        <strain evidence="4">Kwan_BN1</strain>
    </source>
</reference>
<keyword evidence="5" id="KW-1185">Reference proteome</keyword>
<feature type="region of interest" description="Disordered" evidence="2">
    <location>
        <begin position="47"/>
        <end position="68"/>
    </location>
</feature>
<dbReference type="Proteomes" id="UP000593567">
    <property type="component" value="Unassembled WGS sequence"/>
</dbReference>
<protein>
    <recommendedName>
        <fullName evidence="3">Ephrin RBD domain-containing protein</fullName>
    </recommendedName>
</protein>
<comment type="caution">
    <text evidence="1">Lacks conserved residue(s) required for the propagation of feature annotation.</text>
</comment>
<evidence type="ECO:0000313" key="4">
    <source>
        <dbReference type="EMBL" id="KAF6026714.1"/>
    </source>
</evidence>
<dbReference type="OrthoDB" id="6250301at2759"/>
<dbReference type="EMBL" id="VXIV02002223">
    <property type="protein sequence ID" value="KAF6026714.1"/>
    <property type="molecule type" value="Genomic_DNA"/>
</dbReference>
<dbReference type="GO" id="GO:0016020">
    <property type="term" value="C:membrane"/>
    <property type="evidence" value="ECO:0007669"/>
    <property type="project" value="InterPro"/>
</dbReference>
<comment type="caution">
    <text evidence="4">The sequence shown here is derived from an EMBL/GenBank/DDBJ whole genome shotgun (WGS) entry which is preliminary data.</text>
</comment>
<evidence type="ECO:0000313" key="5">
    <source>
        <dbReference type="Proteomes" id="UP000593567"/>
    </source>
</evidence>
<evidence type="ECO:0000259" key="3">
    <source>
        <dbReference type="PROSITE" id="PS51551"/>
    </source>
</evidence>
<feature type="domain" description="Ephrin RBD" evidence="3">
    <location>
        <begin position="1"/>
        <end position="36"/>
    </location>
</feature>
<dbReference type="PROSITE" id="PS51551">
    <property type="entry name" value="EPHRIN_RBD_2"/>
    <property type="match status" value="1"/>
</dbReference>
<evidence type="ECO:0000256" key="1">
    <source>
        <dbReference type="PROSITE-ProRule" id="PRU00884"/>
    </source>
</evidence>
<dbReference type="InterPro" id="IPR001799">
    <property type="entry name" value="Ephrin_RBD"/>
</dbReference>
<sequence>MYYFISTSDGSMSGIDNRSSEGSACKMHNMKMKLNISAPAGYQKSTRWQYTTRRPSEAGTRAGSLTHTTTLTDLSSKTTTDYARPKFPQAVINAEIKMYSSSSTPPCSPLMFVLSLLCCLLCRHHIP</sequence>